<gene>
    <name evidence="3" type="ORF">FA10DRAFT_266065</name>
</gene>
<feature type="region of interest" description="Disordered" evidence="1">
    <location>
        <begin position="240"/>
        <end position="288"/>
    </location>
</feature>
<name>A0A316YU12_9BASI</name>
<protein>
    <submittedName>
        <fullName evidence="3">Uncharacterized protein</fullName>
    </submittedName>
</protein>
<dbReference type="EMBL" id="KZ819635">
    <property type="protein sequence ID" value="PWN92274.1"/>
    <property type="molecule type" value="Genomic_DNA"/>
</dbReference>
<dbReference type="GeneID" id="37043258"/>
<dbReference type="InParanoid" id="A0A316YU12"/>
<keyword evidence="4" id="KW-1185">Reference proteome</keyword>
<dbReference type="RefSeq" id="XP_025379472.1">
    <property type="nucleotide sequence ID" value="XM_025521342.1"/>
</dbReference>
<organism evidence="3 4">
    <name type="scientific">Acaromyces ingoldii</name>
    <dbReference type="NCBI Taxonomy" id="215250"/>
    <lineage>
        <taxon>Eukaryota</taxon>
        <taxon>Fungi</taxon>
        <taxon>Dikarya</taxon>
        <taxon>Basidiomycota</taxon>
        <taxon>Ustilaginomycotina</taxon>
        <taxon>Exobasidiomycetes</taxon>
        <taxon>Exobasidiales</taxon>
        <taxon>Cryptobasidiaceae</taxon>
        <taxon>Acaromyces</taxon>
    </lineage>
</organism>
<feature type="signal peptide" evidence="2">
    <location>
        <begin position="1"/>
        <end position="21"/>
    </location>
</feature>
<feature type="chain" id="PRO_5016395618" evidence="2">
    <location>
        <begin position="22"/>
        <end position="288"/>
    </location>
</feature>
<evidence type="ECO:0000313" key="4">
    <source>
        <dbReference type="Proteomes" id="UP000245768"/>
    </source>
</evidence>
<evidence type="ECO:0000256" key="2">
    <source>
        <dbReference type="SAM" id="SignalP"/>
    </source>
</evidence>
<reference evidence="3 4" key="1">
    <citation type="journal article" date="2018" name="Mol. Biol. Evol.">
        <title>Broad Genomic Sampling Reveals a Smut Pathogenic Ancestry of the Fungal Clade Ustilaginomycotina.</title>
        <authorList>
            <person name="Kijpornyongpan T."/>
            <person name="Mondo S.J."/>
            <person name="Barry K."/>
            <person name="Sandor L."/>
            <person name="Lee J."/>
            <person name="Lipzen A."/>
            <person name="Pangilinan J."/>
            <person name="LaButti K."/>
            <person name="Hainaut M."/>
            <person name="Henrissat B."/>
            <person name="Grigoriev I.V."/>
            <person name="Spatafora J.W."/>
            <person name="Aime M.C."/>
        </authorList>
    </citation>
    <scope>NUCLEOTIDE SEQUENCE [LARGE SCALE GENOMIC DNA]</scope>
    <source>
        <strain evidence="3 4">MCA 4198</strain>
    </source>
</reference>
<evidence type="ECO:0000256" key="1">
    <source>
        <dbReference type="SAM" id="MobiDB-lite"/>
    </source>
</evidence>
<proteinExistence type="predicted"/>
<evidence type="ECO:0000313" key="3">
    <source>
        <dbReference type="EMBL" id="PWN92274.1"/>
    </source>
</evidence>
<sequence length="288" mass="31167">MISKSSSVIVTLAAIMVSVSAADKPTFSVTQLPNKWEDGQIGTNQCKQWGSSSQKSMCQNVFINTVTDFCLWGPYKGKGTVGAQEELMVSYCTKSGYGTRLIPDGTLKGAHFIKTPNFLQVTGFGDFTSMHIANHDEGGELDPHGATGAGNPPGGLVFSRNVKGQEGQWVQLKEWSNFMSASEFSIRACYPAPDAPSWCPHTLDEMGSKFNHPGKYSKGSFDNCDADSGHFPAVFHGSEFRQGDAHTPNGHKPGKSSNCHAHPTVKNGPAKQTPYRRSNPVRADEYDA</sequence>
<dbReference type="STRING" id="215250.A0A316YU12"/>
<dbReference type="Proteomes" id="UP000245768">
    <property type="component" value="Unassembled WGS sequence"/>
</dbReference>
<keyword evidence="2" id="KW-0732">Signal</keyword>
<accession>A0A316YU12</accession>
<dbReference type="OrthoDB" id="2564904at2759"/>
<dbReference type="AlphaFoldDB" id="A0A316YU12"/>